<dbReference type="EMBL" id="JAGIOH010000002">
    <property type="protein sequence ID" value="MBP2407084.1"/>
    <property type="molecule type" value="Genomic_DNA"/>
</dbReference>
<dbReference type="SUPFAM" id="SSF53756">
    <property type="entry name" value="UDP-Glycosyltransferase/glycogen phosphorylase"/>
    <property type="match status" value="1"/>
</dbReference>
<keyword evidence="2" id="KW-1185">Reference proteome</keyword>
<gene>
    <name evidence="1" type="ORF">JO379_006650</name>
</gene>
<dbReference type="Proteomes" id="UP001519291">
    <property type="component" value="Unassembled WGS sequence"/>
</dbReference>
<comment type="caution">
    <text evidence="1">The sequence shown here is derived from an EMBL/GenBank/DDBJ whole genome shotgun (WGS) entry which is preliminary data.</text>
</comment>
<evidence type="ECO:0000313" key="1">
    <source>
        <dbReference type="EMBL" id="MBP2407084.1"/>
    </source>
</evidence>
<dbReference type="RefSeq" id="WP_130880636.1">
    <property type="nucleotide sequence ID" value="NZ_JAGIOH010000002.1"/>
</dbReference>
<dbReference type="Pfam" id="PF13692">
    <property type="entry name" value="Glyco_trans_1_4"/>
    <property type="match status" value="1"/>
</dbReference>
<protein>
    <recommendedName>
        <fullName evidence="3">Glycosyl transferases group 1</fullName>
    </recommendedName>
</protein>
<evidence type="ECO:0008006" key="3">
    <source>
        <dbReference type="Google" id="ProtNLM"/>
    </source>
</evidence>
<sequence>MNILLWHVHGSWTTAFVQGPHTYLVPVTEDRGPDGLGLARTFPWPESVRELTPHQLRDTPLDLIVLQRPHEEELAMRWLGGRRPGHDIPAVYLEHNAPHGHVPDTPHPCAGRGDLTLVHVTHFNRLFWDNGTTRTEVIEHGIVDPGHLYTGHLPRAAVVVNDPLRRGRTTGTDLLPALSEAAPLDVFGMGTEGLARHLGLTPARCRTADLPQAELHTTIARRRLYLHPVRWTSLGLSLLEAMHLGMPVVALATTEATEAVPAGAGVLSTRPRALAEAARHYLDHPAAAAEDGARARDAALARYGLKRFLADWEDVLQEAVRR</sequence>
<proteinExistence type="predicted"/>
<dbReference type="Gene3D" id="3.40.50.2000">
    <property type="entry name" value="Glycogen Phosphorylase B"/>
    <property type="match status" value="1"/>
</dbReference>
<name>A0ABS4YE70_9ACTN</name>
<dbReference type="GeneID" id="91573387"/>
<reference evidence="1 2" key="1">
    <citation type="submission" date="2021-03" db="EMBL/GenBank/DDBJ databases">
        <title>Sequencing the genomes of 1000 actinobacteria strains.</title>
        <authorList>
            <person name="Klenk H.-P."/>
        </authorList>
    </citation>
    <scope>NUCLEOTIDE SEQUENCE [LARGE SCALE GENOMIC DNA]</scope>
    <source>
        <strain evidence="1 2">DSM 41480</strain>
    </source>
</reference>
<evidence type="ECO:0000313" key="2">
    <source>
        <dbReference type="Proteomes" id="UP001519291"/>
    </source>
</evidence>
<organism evidence="1 2">
    <name type="scientific">Streptomyces syringium</name>
    <dbReference type="NCBI Taxonomy" id="76729"/>
    <lineage>
        <taxon>Bacteria</taxon>
        <taxon>Bacillati</taxon>
        <taxon>Actinomycetota</taxon>
        <taxon>Actinomycetes</taxon>
        <taxon>Kitasatosporales</taxon>
        <taxon>Streptomycetaceae</taxon>
        <taxon>Streptomyces</taxon>
    </lineage>
</organism>
<accession>A0ABS4YE70</accession>